<dbReference type="CDD" id="cd17249">
    <property type="entry name" value="RMtype1_S_EcoR124I-TRD2-CR2_like"/>
    <property type="match status" value="1"/>
</dbReference>
<comment type="similarity">
    <text evidence="1">Belongs to the type-I restriction system S methylase family.</text>
</comment>
<keyword evidence="3" id="KW-0238">DNA-binding</keyword>
<evidence type="ECO:0000313" key="5">
    <source>
        <dbReference type="EMBL" id="MQT47576.1"/>
    </source>
</evidence>
<organism evidence="5 6">
    <name type="scientific">Pseudomonas helleri</name>
    <dbReference type="NCBI Taxonomy" id="1608996"/>
    <lineage>
        <taxon>Bacteria</taxon>
        <taxon>Pseudomonadati</taxon>
        <taxon>Pseudomonadota</taxon>
        <taxon>Gammaproteobacteria</taxon>
        <taxon>Pseudomonadales</taxon>
        <taxon>Pseudomonadaceae</taxon>
        <taxon>Pseudomonas</taxon>
    </lineage>
</organism>
<dbReference type="RefSeq" id="WP_153428102.1">
    <property type="nucleotide sequence ID" value="NZ_WIWJ01000020.1"/>
</dbReference>
<evidence type="ECO:0000256" key="3">
    <source>
        <dbReference type="ARBA" id="ARBA00023125"/>
    </source>
</evidence>
<protein>
    <submittedName>
        <fullName evidence="5">Type I restriction endonuclease subunit S</fullName>
    </submittedName>
</protein>
<dbReference type="InterPro" id="IPR000055">
    <property type="entry name" value="Restrct_endonuc_typeI_TRD"/>
</dbReference>
<accession>A0A6A7YGC8</accession>
<gene>
    <name evidence="5" type="ORF">GHO40_12655</name>
</gene>
<name>A0A6A7YGC8_9PSED</name>
<reference evidence="5 6" key="1">
    <citation type="submission" date="2019-10" db="EMBL/GenBank/DDBJ databases">
        <title>Evaluation of single-gene subtyping targets for Pseudomonas.</title>
        <authorList>
            <person name="Reichler S.J."/>
            <person name="Orsi R.H."/>
            <person name="Wiedmann M."/>
            <person name="Martin N.H."/>
            <person name="Murphy S.I."/>
        </authorList>
    </citation>
    <scope>NUCLEOTIDE SEQUENCE [LARGE SCALE GENOMIC DNA]</scope>
    <source>
        <strain evidence="5 6">FSL R10-3257</strain>
    </source>
</reference>
<keyword evidence="5" id="KW-0540">Nuclease</keyword>
<keyword evidence="5" id="KW-0255">Endonuclease</keyword>
<dbReference type="SUPFAM" id="SSF116734">
    <property type="entry name" value="DNA methylase specificity domain"/>
    <property type="match status" value="2"/>
</dbReference>
<comment type="caution">
    <text evidence="5">The sequence shown here is derived from an EMBL/GenBank/DDBJ whole genome shotgun (WGS) entry which is preliminary data.</text>
</comment>
<evidence type="ECO:0000313" key="6">
    <source>
        <dbReference type="Proteomes" id="UP000441404"/>
    </source>
</evidence>
<keyword evidence="2" id="KW-0680">Restriction system</keyword>
<dbReference type="Gene3D" id="3.90.220.20">
    <property type="entry name" value="DNA methylase specificity domains"/>
    <property type="match status" value="2"/>
</dbReference>
<dbReference type="Proteomes" id="UP000441404">
    <property type="component" value="Unassembled WGS sequence"/>
</dbReference>
<dbReference type="PANTHER" id="PTHR43140">
    <property type="entry name" value="TYPE-1 RESTRICTION ENZYME ECOKI SPECIFICITY PROTEIN"/>
    <property type="match status" value="1"/>
</dbReference>
<feature type="domain" description="Type I restriction modification DNA specificity" evidence="4">
    <location>
        <begin position="6"/>
        <end position="186"/>
    </location>
</feature>
<keyword evidence="5" id="KW-0378">Hydrolase</keyword>
<dbReference type="PANTHER" id="PTHR43140:SF1">
    <property type="entry name" value="TYPE I RESTRICTION ENZYME ECOKI SPECIFICITY SUBUNIT"/>
    <property type="match status" value="1"/>
</dbReference>
<evidence type="ECO:0000259" key="4">
    <source>
        <dbReference type="Pfam" id="PF01420"/>
    </source>
</evidence>
<proteinExistence type="inferred from homology"/>
<evidence type="ECO:0000256" key="2">
    <source>
        <dbReference type="ARBA" id="ARBA00022747"/>
    </source>
</evidence>
<dbReference type="EMBL" id="WIWJ01000020">
    <property type="protein sequence ID" value="MQT47576.1"/>
    <property type="molecule type" value="Genomic_DNA"/>
</dbReference>
<dbReference type="InterPro" id="IPR051212">
    <property type="entry name" value="Type-I_RE_S_subunit"/>
</dbReference>
<dbReference type="InterPro" id="IPR044946">
    <property type="entry name" value="Restrct_endonuc_typeI_TRD_sf"/>
</dbReference>
<sequence>MNGELPEGWTSFALTHIGGVSGGKTPSKTNAAFWSSPDVPWISPKDMKRNMLDNSEDRISRIALDEASMVLYPAGSVLMVTRSGILQHTFPVALASVDLTVNQDIKVIRPVEGMNPKFMFYLIKNFANDILSVCSKDGTTVQSIDSEKLENFSLPLPPAAEQNRIAQKIDELLSQVDTLQARIDAIPALLKRFRQSVLRAAVCGKLTTGFFTEKGHSWSYKKASDVCEKVQSGGTPKMGFSETGIPFLKVYNIVNQKINFEYRPQYILDKIHTSSSAKSVTKAGDVVMNIVGPPLGKIATIPATHKEWNINQALTLFRPSSDITSGWISIVLEGGDSLQNIMNETKGSAGQVNISLSQCRNFIFPVPSPAEQTEIVRRVEQLFAFADQLEAKVASAKKRIDHLTQSILAKAFRGELVPQDPNDEPASVLLERIKAQRAAVPKAKRGRKVSG</sequence>
<feature type="domain" description="Type I restriction modification DNA specificity" evidence="4">
    <location>
        <begin position="218"/>
        <end position="392"/>
    </location>
</feature>
<dbReference type="Pfam" id="PF01420">
    <property type="entry name" value="Methylase_S"/>
    <property type="match status" value="2"/>
</dbReference>
<dbReference type="AlphaFoldDB" id="A0A6A7YGC8"/>
<dbReference type="GO" id="GO:0004519">
    <property type="term" value="F:endonuclease activity"/>
    <property type="evidence" value="ECO:0007669"/>
    <property type="project" value="UniProtKB-KW"/>
</dbReference>
<dbReference type="GO" id="GO:0003677">
    <property type="term" value="F:DNA binding"/>
    <property type="evidence" value="ECO:0007669"/>
    <property type="project" value="UniProtKB-KW"/>
</dbReference>
<dbReference type="GO" id="GO:0009307">
    <property type="term" value="P:DNA restriction-modification system"/>
    <property type="evidence" value="ECO:0007669"/>
    <property type="project" value="UniProtKB-KW"/>
</dbReference>
<evidence type="ECO:0000256" key="1">
    <source>
        <dbReference type="ARBA" id="ARBA00010923"/>
    </source>
</evidence>